<keyword evidence="3" id="KW-1185">Reference proteome</keyword>
<organism evidence="2 3">
    <name type="scientific">Ridgeia piscesae</name>
    <name type="common">Tubeworm</name>
    <dbReference type="NCBI Taxonomy" id="27915"/>
    <lineage>
        <taxon>Eukaryota</taxon>
        <taxon>Metazoa</taxon>
        <taxon>Spiralia</taxon>
        <taxon>Lophotrochozoa</taxon>
        <taxon>Annelida</taxon>
        <taxon>Polychaeta</taxon>
        <taxon>Sedentaria</taxon>
        <taxon>Canalipalpata</taxon>
        <taxon>Sabellida</taxon>
        <taxon>Siboglinidae</taxon>
        <taxon>Ridgeia</taxon>
    </lineage>
</organism>
<evidence type="ECO:0000256" key="1">
    <source>
        <dbReference type="SAM" id="MobiDB-lite"/>
    </source>
</evidence>
<dbReference type="EMBL" id="JAODUO010000047">
    <property type="protein sequence ID" value="KAK2191715.1"/>
    <property type="molecule type" value="Genomic_DNA"/>
</dbReference>
<evidence type="ECO:0000313" key="2">
    <source>
        <dbReference type="EMBL" id="KAK2191715.1"/>
    </source>
</evidence>
<protein>
    <submittedName>
        <fullName evidence="2">Uncharacterized protein</fullName>
    </submittedName>
</protein>
<name>A0AAD9PBR8_RIDPI</name>
<evidence type="ECO:0000313" key="3">
    <source>
        <dbReference type="Proteomes" id="UP001209878"/>
    </source>
</evidence>
<gene>
    <name evidence="2" type="ORF">NP493_47g03031</name>
</gene>
<proteinExistence type="predicted"/>
<comment type="caution">
    <text evidence="2">The sequence shown here is derived from an EMBL/GenBank/DDBJ whole genome shotgun (WGS) entry which is preliminary data.</text>
</comment>
<sequence length="40" mass="4754">MRWEDCVKRDLERVGGEWRTTAKDKDDSNHGNLTPHDRDN</sequence>
<feature type="region of interest" description="Disordered" evidence="1">
    <location>
        <begin position="20"/>
        <end position="40"/>
    </location>
</feature>
<reference evidence="2" key="1">
    <citation type="journal article" date="2023" name="Mol. Biol. Evol.">
        <title>Third-Generation Sequencing Reveals the Adaptive Role of the Epigenome in Three Deep-Sea Polychaetes.</title>
        <authorList>
            <person name="Perez M."/>
            <person name="Aroh O."/>
            <person name="Sun Y."/>
            <person name="Lan Y."/>
            <person name="Juniper S.K."/>
            <person name="Young C.R."/>
            <person name="Angers B."/>
            <person name="Qian P.Y."/>
        </authorList>
    </citation>
    <scope>NUCLEOTIDE SEQUENCE</scope>
    <source>
        <strain evidence="2">R07B-5</strain>
    </source>
</reference>
<accession>A0AAD9PBR8</accession>
<dbReference type="AlphaFoldDB" id="A0AAD9PBR8"/>
<dbReference type="Proteomes" id="UP001209878">
    <property type="component" value="Unassembled WGS sequence"/>
</dbReference>